<organism evidence="2 3">
    <name type="scientific">Lichtheimia corymbifera JMRC:FSU:9682</name>
    <dbReference type="NCBI Taxonomy" id="1263082"/>
    <lineage>
        <taxon>Eukaryota</taxon>
        <taxon>Fungi</taxon>
        <taxon>Fungi incertae sedis</taxon>
        <taxon>Mucoromycota</taxon>
        <taxon>Mucoromycotina</taxon>
        <taxon>Mucoromycetes</taxon>
        <taxon>Mucorales</taxon>
        <taxon>Lichtheimiaceae</taxon>
        <taxon>Lichtheimia</taxon>
    </lineage>
</organism>
<feature type="chain" id="PRO_5001655755" description="Phosphatidylethanolamine-binding protein" evidence="1">
    <location>
        <begin position="18"/>
        <end position="187"/>
    </location>
</feature>
<accession>A0A068S2Z3</accession>
<dbReference type="PANTHER" id="PTHR11362:SF82">
    <property type="entry name" value="PHOSPHATIDYLETHANOLAMINE-BINDING PROTEIN 4"/>
    <property type="match status" value="1"/>
</dbReference>
<dbReference type="SUPFAM" id="SSF49777">
    <property type="entry name" value="PEBP-like"/>
    <property type="match status" value="1"/>
</dbReference>
<dbReference type="Gene3D" id="3.90.280.10">
    <property type="entry name" value="PEBP-like"/>
    <property type="match status" value="1"/>
</dbReference>
<evidence type="ECO:0000256" key="1">
    <source>
        <dbReference type="SAM" id="SignalP"/>
    </source>
</evidence>
<dbReference type="Proteomes" id="UP000027586">
    <property type="component" value="Unassembled WGS sequence"/>
</dbReference>
<dbReference type="VEuPathDB" id="FungiDB:LCOR_07426.1"/>
<protein>
    <recommendedName>
        <fullName evidence="4">Phosphatidylethanolamine-binding protein</fullName>
    </recommendedName>
</protein>
<dbReference type="STRING" id="1263082.A0A068S2Z3"/>
<dbReference type="InterPro" id="IPR035810">
    <property type="entry name" value="PEBP_euk"/>
</dbReference>
<name>A0A068S2Z3_9FUNG</name>
<reference evidence="2" key="1">
    <citation type="submission" date="2013-08" db="EMBL/GenBank/DDBJ databases">
        <title>Gene expansion shapes genome architecture in the human pathogen Lichtheimia corymbifera: an evolutionary genomics analysis in the ancient terrestrial Mucorales (Mucoromycotina).</title>
        <authorList>
            <person name="Schwartze V.U."/>
            <person name="Winter S."/>
            <person name="Shelest E."/>
            <person name="Marcet-Houben M."/>
            <person name="Horn F."/>
            <person name="Wehner S."/>
            <person name="Hoffmann K."/>
            <person name="Riege K."/>
            <person name="Sammeth M."/>
            <person name="Nowrousian M."/>
            <person name="Valiante V."/>
            <person name="Linde J."/>
            <person name="Jacobsen I.D."/>
            <person name="Marz M."/>
            <person name="Brakhage A.A."/>
            <person name="Gabaldon T."/>
            <person name="Bocker S."/>
            <person name="Voigt K."/>
        </authorList>
    </citation>
    <scope>NUCLEOTIDE SEQUENCE [LARGE SCALE GENOMIC DNA]</scope>
    <source>
        <strain evidence="2">FSU 9682</strain>
    </source>
</reference>
<comment type="caution">
    <text evidence="2">The sequence shown here is derived from an EMBL/GenBank/DDBJ whole genome shotgun (WGS) entry which is preliminary data.</text>
</comment>
<feature type="signal peptide" evidence="1">
    <location>
        <begin position="1"/>
        <end position="17"/>
    </location>
</feature>
<evidence type="ECO:0008006" key="4">
    <source>
        <dbReference type="Google" id="ProtNLM"/>
    </source>
</evidence>
<dbReference type="Pfam" id="PF01161">
    <property type="entry name" value="PBP"/>
    <property type="match status" value="1"/>
</dbReference>
<sequence length="187" mass="21636">MLFIFLFAVVLSPLAFALSHAVIREGLEKGHLFPDVLDEFEPQSELRITYHMTRMLQMGTTIEPQEVEERPHVWFSKTNDVSQYSLVLMDPDNEENGPYLHWLVTNIDGQRPATDVSNDDPLFQYIPYTAPTASDNPHRYVFALLEQSQQNQTMTPENPRLDRTAFDINKFAKENNMKIVTALYMLL</sequence>
<dbReference type="PANTHER" id="PTHR11362">
    <property type="entry name" value="PHOSPHATIDYLETHANOLAMINE-BINDING PROTEIN"/>
    <property type="match status" value="1"/>
</dbReference>
<dbReference type="CDD" id="cd00866">
    <property type="entry name" value="PEBP_euk"/>
    <property type="match status" value="1"/>
</dbReference>
<evidence type="ECO:0000313" key="3">
    <source>
        <dbReference type="Proteomes" id="UP000027586"/>
    </source>
</evidence>
<proteinExistence type="predicted"/>
<evidence type="ECO:0000313" key="2">
    <source>
        <dbReference type="EMBL" id="CDH56370.1"/>
    </source>
</evidence>
<dbReference type="InterPro" id="IPR036610">
    <property type="entry name" value="PEBP-like_sf"/>
</dbReference>
<dbReference type="AlphaFoldDB" id="A0A068S2Z3"/>
<gene>
    <name evidence="2" type="ORF">LCOR_07426.1</name>
</gene>
<keyword evidence="3" id="KW-1185">Reference proteome</keyword>
<dbReference type="InterPro" id="IPR008914">
    <property type="entry name" value="PEBP"/>
</dbReference>
<dbReference type="EMBL" id="CBTN010000037">
    <property type="protein sequence ID" value="CDH56370.1"/>
    <property type="molecule type" value="Genomic_DNA"/>
</dbReference>
<keyword evidence="1" id="KW-0732">Signal</keyword>
<dbReference type="OrthoDB" id="2506647at2759"/>